<evidence type="ECO:0000256" key="5">
    <source>
        <dbReference type="PIRSR" id="PIRSR036417-1"/>
    </source>
</evidence>
<evidence type="ECO:0000256" key="1">
    <source>
        <dbReference type="ARBA" id="ARBA00005531"/>
    </source>
</evidence>
<feature type="active site" evidence="5">
    <location>
        <position position="190"/>
    </location>
</feature>
<evidence type="ECO:0000313" key="9">
    <source>
        <dbReference type="EMBL" id="PKU68699.1"/>
    </source>
</evidence>
<dbReference type="SMR" id="A0A2I0VZ91"/>
<comment type="pathway">
    <text evidence="4">Lipid metabolism; fatty acid biosynthesis.</text>
</comment>
<dbReference type="CDD" id="cd00831">
    <property type="entry name" value="CHS_like"/>
    <property type="match status" value="1"/>
</dbReference>
<dbReference type="Proteomes" id="UP000233837">
    <property type="component" value="Unassembled WGS sequence"/>
</dbReference>
<protein>
    <recommendedName>
        <fullName evidence="4">3-ketoacyl-CoA synthase</fullName>
        <ecNumber evidence="4">2.3.1.-</ecNumber>
    </recommendedName>
</protein>
<dbReference type="STRING" id="906689.A0A2I0VZ91"/>
<keyword evidence="6" id="KW-0472">Membrane</keyword>
<dbReference type="Gene3D" id="3.40.47.10">
    <property type="match status" value="2"/>
</dbReference>
<feature type="active site" evidence="5">
    <location>
        <position position="391"/>
    </location>
</feature>
<evidence type="ECO:0000259" key="7">
    <source>
        <dbReference type="Pfam" id="PF08392"/>
    </source>
</evidence>
<evidence type="ECO:0000259" key="8">
    <source>
        <dbReference type="Pfam" id="PF08541"/>
    </source>
</evidence>
<dbReference type="GO" id="GO:0016747">
    <property type="term" value="F:acyltransferase activity, transferring groups other than amino-acyl groups"/>
    <property type="evidence" value="ECO:0007669"/>
    <property type="project" value="InterPro"/>
</dbReference>
<dbReference type="InterPro" id="IPR012392">
    <property type="entry name" value="3-ktacl-CoA_syn"/>
</dbReference>
<feature type="domain" description="FAE" evidence="7">
    <location>
        <begin position="47"/>
        <end position="329"/>
    </location>
</feature>
<feature type="domain" description="Beta-ketoacyl-[acyl-carrier-protein] synthase III C-terminal" evidence="8">
    <location>
        <begin position="354"/>
        <end position="433"/>
    </location>
</feature>
<reference evidence="9 10" key="1">
    <citation type="journal article" date="2016" name="Sci. Rep.">
        <title>The Dendrobium catenatum Lindl. genome sequence provides insights into polysaccharide synthase, floral development and adaptive evolution.</title>
        <authorList>
            <person name="Zhang G.Q."/>
            <person name="Xu Q."/>
            <person name="Bian C."/>
            <person name="Tsai W.C."/>
            <person name="Yeh C.M."/>
            <person name="Liu K.W."/>
            <person name="Yoshida K."/>
            <person name="Zhang L.S."/>
            <person name="Chang S.B."/>
            <person name="Chen F."/>
            <person name="Shi Y."/>
            <person name="Su Y.Y."/>
            <person name="Zhang Y.Q."/>
            <person name="Chen L.J."/>
            <person name="Yin Y."/>
            <person name="Lin M."/>
            <person name="Huang H."/>
            <person name="Deng H."/>
            <person name="Wang Z.W."/>
            <person name="Zhu S.L."/>
            <person name="Zhao X."/>
            <person name="Deng C."/>
            <person name="Niu S.C."/>
            <person name="Huang J."/>
            <person name="Wang M."/>
            <person name="Liu G.H."/>
            <person name="Yang H.J."/>
            <person name="Xiao X.J."/>
            <person name="Hsiao Y.Y."/>
            <person name="Wu W.L."/>
            <person name="Chen Y.Y."/>
            <person name="Mitsuda N."/>
            <person name="Ohme-Takagi M."/>
            <person name="Luo Y.B."/>
            <person name="Van de Peer Y."/>
            <person name="Liu Z.J."/>
        </authorList>
    </citation>
    <scope>NUCLEOTIDE SEQUENCE [LARGE SCALE GENOMIC DNA]</scope>
    <source>
        <tissue evidence="9">The whole plant</tissue>
    </source>
</reference>
<dbReference type="Pfam" id="PF08392">
    <property type="entry name" value="FAE1_CUT1_RppA"/>
    <property type="match status" value="1"/>
</dbReference>
<keyword evidence="10" id="KW-1185">Reference proteome</keyword>
<keyword evidence="6" id="KW-0812">Transmembrane</keyword>
<sequence length="459" mass="50863">MFRPPFILLFSTLILGLALHHFPSFFPFPKAPLLALYSFILAVITYFYTRPLPVFLLDYSCYRPDPDYRCNLELCEYFGLRSRRYTTASADFMRAIYRKSGLGEETYGPPYIFQRDLDSKLPFAIVEADDGMCSAVSSLLSKTNVAAERVSTLIVACSMFSPAPSLTSRLVNRFGFRSDIKSYNLSGMGCSAGTVGMDLAAMILRRSPGYALLVVTEATGLNWYFGDNRHMLVTNCIFRVGTAAVLLTSDPSSNVFAKYELLRSLRTHHGPDDAAYNAAMQADDDHGGIGVALTKDLVGVAGASLRSHISTLAPYVLTVSELVRYAYCVARSVAKGERKAAAAYVPDFTVAFEHICIHAGGKAVIDAVGRIMGFDERVTEPARMCLHRFGNTSSSMVFYELGYFEAKGRVKRGDRLWMLAFGTGFKACTVVWRALGDARMAPDNPWNDCVHRYPVKRFV</sequence>
<organism evidence="9 10">
    <name type="scientific">Dendrobium catenatum</name>
    <dbReference type="NCBI Taxonomy" id="906689"/>
    <lineage>
        <taxon>Eukaryota</taxon>
        <taxon>Viridiplantae</taxon>
        <taxon>Streptophyta</taxon>
        <taxon>Embryophyta</taxon>
        <taxon>Tracheophyta</taxon>
        <taxon>Spermatophyta</taxon>
        <taxon>Magnoliopsida</taxon>
        <taxon>Liliopsida</taxon>
        <taxon>Asparagales</taxon>
        <taxon>Orchidaceae</taxon>
        <taxon>Epidendroideae</taxon>
        <taxon>Malaxideae</taxon>
        <taxon>Dendrobiinae</taxon>
        <taxon>Dendrobium</taxon>
    </lineage>
</organism>
<dbReference type="InterPro" id="IPR013601">
    <property type="entry name" value="FAE1_typ3_polyketide_synth"/>
</dbReference>
<comment type="similarity">
    <text evidence="1 4">Belongs to the thiolase-like superfamily. Chalcone/stilbene synthases family.</text>
</comment>
<dbReference type="EC" id="2.3.1.-" evidence="4"/>
<feature type="active site" evidence="5">
    <location>
        <position position="358"/>
    </location>
</feature>
<dbReference type="GO" id="GO:0006633">
    <property type="term" value="P:fatty acid biosynthetic process"/>
    <property type="evidence" value="ECO:0007669"/>
    <property type="project" value="UniProtKB-UniPathway"/>
</dbReference>
<proteinExistence type="inferred from homology"/>
<dbReference type="SUPFAM" id="SSF53901">
    <property type="entry name" value="Thiolase-like"/>
    <property type="match status" value="2"/>
</dbReference>
<dbReference type="Pfam" id="PF08541">
    <property type="entry name" value="ACP_syn_III_C"/>
    <property type="match status" value="1"/>
</dbReference>
<accession>A0A2I0VZ91</accession>
<gene>
    <name evidence="9" type="primary">KCS17</name>
    <name evidence="9" type="ORF">MA16_Dca009762</name>
</gene>
<dbReference type="PANTHER" id="PTHR31561">
    <property type="entry name" value="3-KETOACYL-COA SYNTHASE"/>
    <property type="match status" value="1"/>
</dbReference>
<evidence type="ECO:0000313" key="10">
    <source>
        <dbReference type="Proteomes" id="UP000233837"/>
    </source>
</evidence>
<evidence type="ECO:0000256" key="4">
    <source>
        <dbReference type="PIRNR" id="PIRNR036417"/>
    </source>
</evidence>
<keyword evidence="3 4" id="KW-0012">Acyltransferase</keyword>
<keyword evidence="6" id="KW-1133">Transmembrane helix</keyword>
<dbReference type="InterPro" id="IPR016039">
    <property type="entry name" value="Thiolase-like"/>
</dbReference>
<dbReference type="UniPathway" id="UPA00094"/>
<feature type="active site" evidence="5">
    <location>
        <position position="354"/>
    </location>
</feature>
<dbReference type="EMBL" id="KZ503053">
    <property type="protein sequence ID" value="PKU68699.1"/>
    <property type="molecule type" value="Genomic_DNA"/>
</dbReference>
<name>A0A2I0VZ91_9ASPA</name>
<evidence type="ECO:0000256" key="2">
    <source>
        <dbReference type="ARBA" id="ARBA00022679"/>
    </source>
</evidence>
<dbReference type="InterPro" id="IPR013747">
    <property type="entry name" value="ACP_syn_III_C"/>
</dbReference>
<reference evidence="9 10" key="2">
    <citation type="journal article" date="2017" name="Nature">
        <title>The Apostasia genome and the evolution of orchids.</title>
        <authorList>
            <person name="Zhang G.Q."/>
            <person name="Liu K.W."/>
            <person name="Li Z."/>
            <person name="Lohaus R."/>
            <person name="Hsiao Y.Y."/>
            <person name="Niu S.C."/>
            <person name="Wang J.Y."/>
            <person name="Lin Y.C."/>
            <person name="Xu Q."/>
            <person name="Chen L.J."/>
            <person name="Yoshida K."/>
            <person name="Fujiwara S."/>
            <person name="Wang Z.W."/>
            <person name="Zhang Y.Q."/>
            <person name="Mitsuda N."/>
            <person name="Wang M."/>
            <person name="Liu G.H."/>
            <person name="Pecoraro L."/>
            <person name="Huang H.X."/>
            <person name="Xiao X.J."/>
            <person name="Lin M."/>
            <person name="Wu X.Y."/>
            <person name="Wu W.L."/>
            <person name="Chen Y.Y."/>
            <person name="Chang S.B."/>
            <person name="Sakamoto S."/>
            <person name="Ohme-Takagi M."/>
            <person name="Yagi M."/>
            <person name="Zeng S.J."/>
            <person name="Shen C.Y."/>
            <person name="Yeh C.M."/>
            <person name="Luo Y.B."/>
            <person name="Tsai W.C."/>
            <person name="Van de Peer Y."/>
            <person name="Liu Z.J."/>
        </authorList>
    </citation>
    <scope>NUCLEOTIDE SEQUENCE [LARGE SCALE GENOMIC DNA]</scope>
    <source>
        <tissue evidence="9">The whole plant</tissue>
    </source>
</reference>
<dbReference type="AlphaFoldDB" id="A0A2I0VZ91"/>
<dbReference type="PIRSF" id="PIRSF036417">
    <property type="entry name" value="3-ktacl-CoA_syn"/>
    <property type="match status" value="1"/>
</dbReference>
<dbReference type="GO" id="GO:0016020">
    <property type="term" value="C:membrane"/>
    <property type="evidence" value="ECO:0007669"/>
    <property type="project" value="InterPro"/>
</dbReference>
<evidence type="ECO:0000256" key="3">
    <source>
        <dbReference type="ARBA" id="ARBA00023315"/>
    </source>
</evidence>
<dbReference type="OrthoDB" id="329835at2759"/>
<feature type="active site" evidence="5">
    <location>
        <position position="387"/>
    </location>
</feature>
<feature type="active site" evidence="5">
    <location>
        <position position="268"/>
    </location>
</feature>
<keyword evidence="2 4" id="KW-0808">Transferase</keyword>
<feature type="transmembrane region" description="Helical" evidence="6">
    <location>
        <begin position="28"/>
        <end position="48"/>
    </location>
</feature>
<evidence type="ECO:0000256" key="6">
    <source>
        <dbReference type="SAM" id="Phobius"/>
    </source>
</evidence>